<feature type="region of interest" description="Disordered" evidence="1">
    <location>
        <begin position="74"/>
        <end position="94"/>
    </location>
</feature>
<dbReference type="SMART" id="SM00530">
    <property type="entry name" value="HTH_XRE"/>
    <property type="match status" value="1"/>
</dbReference>
<sequence>MENTKGRRQAAVEALGKTIKAERNAAGLSLDALGAAVGIHRNTVHNYEKGAKEIPFGTLVDIADALGLDVTELTRGAEMRERRGNSTPEQSAGS</sequence>
<comment type="caution">
    <text evidence="3">The sequence shown here is derived from an EMBL/GenBank/DDBJ whole genome shotgun (WGS) entry which is preliminary data.</text>
</comment>
<dbReference type="CDD" id="cd00093">
    <property type="entry name" value="HTH_XRE"/>
    <property type="match status" value="1"/>
</dbReference>
<dbReference type="Gene3D" id="1.10.260.40">
    <property type="entry name" value="lambda repressor-like DNA-binding domains"/>
    <property type="match status" value="1"/>
</dbReference>
<name>A0ABU2CV83_9MICO</name>
<dbReference type="Proteomes" id="UP001183585">
    <property type="component" value="Unassembled WGS sequence"/>
</dbReference>
<feature type="compositionally biased region" description="Polar residues" evidence="1">
    <location>
        <begin position="85"/>
        <end position="94"/>
    </location>
</feature>
<evidence type="ECO:0000313" key="3">
    <source>
        <dbReference type="EMBL" id="MDR7385254.1"/>
    </source>
</evidence>
<organism evidence="3 4">
    <name type="scientific">Promicromonospora iranensis</name>
    <dbReference type="NCBI Taxonomy" id="1105144"/>
    <lineage>
        <taxon>Bacteria</taxon>
        <taxon>Bacillati</taxon>
        <taxon>Actinomycetota</taxon>
        <taxon>Actinomycetes</taxon>
        <taxon>Micrococcales</taxon>
        <taxon>Promicromonosporaceae</taxon>
        <taxon>Promicromonospora</taxon>
    </lineage>
</organism>
<feature type="domain" description="HTH cro/C1-type" evidence="2">
    <location>
        <begin position="19"/>
        <end position="73"/>
    </location>
</feature>
<dbReference type="RefSeq" id="WP_274997170.1">
    <property type="nucleotide sequence ID" value="NZ_JAJQQP010000015.1"/>
</dbReference>
<feature type="compositionally biased region" description="Basic and acidic residues" evidence="1">
    <location>
        <begin position="75"/>
        <end position="84"/>
    </location>
</feature>
<evidence type="ECO:0000313" key="4">
    <source>
        <dbReference type="Proteomes" id="UP001183585"/>
    </source>
</evidence>
<evidence type="ECO:0000256" key="1">
    <source>
        <dbReference type="SAM" id="MobiDB-lite"/>
    </source>
</evidence>
<dbReference type="SUPFAM" id="SSF47413">
    <property type="entry name" value="lambda repressor-like DNA-binding domains"/>
    <property type="match status" value="1"/>
</dbReference>
<dbReference type="InterPro" id="IPR001387">
    <property type="entry name" value="Cro/C1-type_HTH"/>
</dbReference>
<dbReference type="PROSITE" id="PS50943">
    <property type="entry name" value="HTH_CROC1"/>
    <property type="match status" value="1"/>
</dbReference>
<protein>
    <submittedName>
        <fullName evidence="3">Transcriptional regulator with XRE-family HTH domain</fullName>
    </submittedName>
</protein>
<evidence type="ECO:0000259" key="2">
    <source>
        <dbReference type="PROSITE" id="PS50943"/>
    </source>
</evidence>
<dbReference type="EMBL" id="JAVDYE010000001">
    <property type="protein sequence ID" value="MDR7385254.1"/>
    <property type="molecule type" value="Genomic_DNA"/>
</dbReference>
<accession>A0ABU2CV83</accession>
<gene>
    <name evidence="3" type="ORF">J2S48_004769</name>
</gene>
<keyword evidence="4" id="KW-1185">Reference proteome</keyword>
<dbReference type="Pfam" id="PF01381">
    <property type="entry name" value="HTH_3"/>
    <property type="match status" value="1"/>
</dbReference>
<reference evidence="3 4" key="1">
    <citation type="submission" date="2023-07" db="EMBL/GenBank/DDBJ databases">
        <title>Sequencing the genomes of 1000 actinobacteria strains.</title>
        <authorList>
            <person name="Klenk H.-P."/>
        </authorList>
    </citation>
    <scope>NUCLEOTIDE SEQUENCE [LARGE SCALE GENOMIC DNA]</scope>
    <source>
        <strain evidence="3 4">DSM 45554</strain>
    </source>
</reference>
<dbReference type="InterPro" id="IPR010982">
    <property type="entry name" value="Lambda_DNA-bd_dom_sf"/>
</dbReference>
<proteinExistence type="predicted"/>